<accession>A0ABV7G1G0</accession>
<keyword evidence="2" id="KW-1185">Reference proteome</keyword>
<gene>
    <name evidence="1" type="ORF">ACFOD4_03620</name>
</gene>
<dbReference type="Proteomes" id="UP001595593">
    <property type="component" value="Unassembled WGS sequence"/>
</dbReference>
<dbReference type="EMBL" id="JBHRTN010000004">
    <property type="protein sequence ID" value="MFC3124137.1"/>
    <property type="molecule type" value="Genomic_DNA"/>
</dbReference>
<proteinExistence type="predicted"/>
<dbReference type="Gene3D" id="3.90.930.1">
    <property type="match status" value="1"/>
</dbReference>
<evidence type="ECO:0000313" key="2">
    <source>
        <dbReference type="Proteomes" id="UP001595593"/>
    </source>
</evidence>
<name>A0ABV7G1G0_9PROT</name>
<reference evidence="2" key="1">
    <citation type="journal article" date="2019" name="Int. J. Syst. Evol. Microbiol.">
        <title>The Global Catalogue of Microorganisms (GCM) 10K type strain sequencing project: providing services to taxonomists for standard genome sequencing and annotation.</title>
        <authorList>
            <consortium name="The Broad Institute Genomics Platform"/>
            <consortium name="The Broad Institute Genome Sequencing Center for Infectious Disease"/>
            <person name="Wu L."/>
            <person name="Ma J."/>
        </authorList>
    </citation>
    <scope>NUCLEOTIDE SEQUENCE [LARGE SCALE GENOMIC DNA]</scope>
    <source>
        <strain evidence="2">KCTC 52094</strain>
    </source>
</reference>
<organism evidence="1 2">
    <name type="scientific">Teichococcus globiformis</name>
    <dbReference type="NCBI Taxonomy" id="2307229"/>
    <lineage>
        <taxon>Bacteria</taxon>
        <taxon>Pseudomonadati</taxon>
        <taxon>Pseudomonadota</taxon>
        <taxon>Alphaproteobacteria</taxon>
        <taxon>Acetobacterales</taxon>
        <taxon>Roseomonadaceae</taxon>
        <taxon>Roseomonas</taxon>
    </lineage>
</organism>
<protein>
    <recommendedName>
        <fullName evidence="3">RHS repeat protein</fullName>
    </recommendedName>
</protein>
<sequence>MSYQRVLYDIWNVHSWQSQTLTYDDRGLLEQRDILYDDGSLARKQYDAANLSPIQFTTVWFDPDGVTLRGETRYDDGRRDAYQLDAGDHHGWDRVDRSYDAQGALLSKTVLYDDGRSVASSYTEGGFLYSRTTQGTADGIYKVESFSEDGSHSVLRYGIPNGPTMESRSYNADNQLTELYRQYGLDGVRTHYDAGDHLAWNKISTTESYRNDGLTTTTLNFDEGGRLVTEWNRPGWGAPPEFDLHSVTVRVSDDSNALAWRFSVAEDQTVSEVLGDRAWAVESDAVGRVTERSTELGNGVLLTVQYDAAQTEAWAAMATLTDIVRGVDFYVGAYSDLGRLEMLLAPSQADWQV</sequence>
<evidence type="ECO:0008006" key="3">
    <source>
        <dbReference type="Google" id="ProtNLM"/>
    </source>
</evidence>
<dbReference type="RefSeq" id="WP_379594395.1">
    <property type="nucleotide sequence ID" value="NZ_JBHRTN010000004.1"/>
</dbReference>
<comment type="caution">
    <text evidence="1">The sequence shown here is derived from an EMBL/GenBank/DDBJ whole genome shotgun (WGS) entry which is preliminary data.</text>
</comment>
<evidence type="ECO:0000313" key="1">
    <source>
        <dbReference type="EMBL" id="MFC3124137.1"/>
    </source>
</evidence>